<evidence type="ECO:0000256" key="1">
    <source>
        <dbReference type="ARBA" id="ARBA00023002"/>
    </source>
</evidence>
<protein>
    <recommendedName>
        <fullName evidence="4">2Fe-2S iron-sulfur cluster binding domain-containing protein</fullName>
    </recommendedName>
</protein>
<organism evidence="2 3">
    <name type="scientific">Thalassobaculum fulvum</name>
    <dbReference type="NCBI Taxonomy" id="1633335"/>
    <lineage>
        <taxon>Bacteria</taxon>
        <taxon>Pseudomonadati</taxon>
        <taxon>Pseudomonadota</taxon>
        <taxon>Alphaproteobacteria</taxon>
        <taxon>Rhodospirillales</taxon>
        <taxon>Thalassobaculaceae</taxon>
        <taxon>Thalassobaculum</taxon>
    </lineage>
</organism>
<dbReference type="InterPro" id="IPR036010">
    <property type="entry name" value="2Fe-2S_ferredoxin-like_sf"/>
</dbReference>
<name>A0A919CPH2_9PROT</name>
<dbReference type="InterPro" id="IPR042204">
    <property type="entry name" value="2Fe-2S-bd_N"/>
</dbReference>
<reference evidence="2" key="1">
    <citation type="journal article" date="2014" name="Int. J. Syst. Evol. Microbiol.">
        <title>Complete genome sequence of Corynebacterium casei LMG S-19264T (=DSM 44701T), isolated from a smear-ripened cheese.</title>
        <authorList>
            <consortium name="US DOE Joint Genome Institute (JGI-PGF)"/>
            <person name="Walter F."/>
            <person name="Albersmeier A."/>
            <person name="Kalinowski J."/>
            <person name="Ruckert C."/>
        </authorList>
    </citation>
    <scope>NUCLEOTIDE SEQUENCE</scope>
    <source>
        <strain evidence="2">KCTC 42651</strain>
    </source>
</reference>
<dbReference type="AlphaFoldDB" id="A0A919CPH2"/>
<dbReference type="RefSeq" id="WP_189989549.1">
    <property type="nucleotide sequence ID" value="NZ_BMZS01000004.1"/>
</dbReference>
<evidence type="ECO:0000313" key="3">
    <source>
        <dbReference type="Proteomes" id="UP000630353"/>
    </source>
</evidence>
<sequence>MSGFRRSREALVDATITVDGEPVAAVEGESVASALIAAGRAGFAVSGKTGHRLAPYCLIGACFGCLCEIDGRPQVQACLEPVRSGMVVRTRNPEPPHDR</sequence>
<accession>A0A919CPH2</accession>
<dbReference type="EMBL" id="BMZS01000004">
    <property type="protein sequence ID" value="GHD50046.1"/>
    <property type="molecule type" value="Genomic_DNA"/>
</dbReference>
<gene>
    <name evidence="2" type="ORF">GCM10017083_23270</name>
</gene>
<keyword evidence="3" id="KW-1185">Reference proteome</keyword>
<evidence type="ECO:0000313" key="2">
    <source>
        <dbReference type="EMBL" id="GHD50046.1"/>
    </source>
</evidence>
<dbReference type="GO" id="GO:0051536">
    <property type="term" value="F:iron-sulfur cluster binding"/>
    <property type="evidence" value="ECO:0007669"/>
    <property type="project" value="InterPro"/>
</dbReference>
<dbReference type="SUPFAM" id="SSF54292">
    <property type="entry name" value="2Fe-2S ferredoxin-like"/>
    <property type="match status" value="1"/>
</dbReference>
<dbReference type="GO" id="GO:0016491">
    <property type="term" value="F:oxidoreductase activity"/>
    <property type="evidence" value="ECO:0007669"/>
    <property type="project" value="UniProtKB-KW"/>
</dbReference>
<dbReference type="Proteomes" id="UP000630353">
    <property type="component" value="Unassembled WGS sequence"/>
</dbReference>
<proteinExistence type="predicted"/>
<dbReference type="Pfam" id="PF13510">
    <property type="entry name" value="Fer2_4"/>
    <property type="match status" value="1"/>
</dbReference>
<reference evidence="2" key="2">
    <citation type="submission" date="2020-09" db="EMBL/GenBank/DDBJ databases">
        <authorList>
            <person name="Sun Q."/>
            <person name="Kim S."/>
        </authorList>
    </citation>
    <scope>NUCLEOTIDE SEQUENCE</scope>
    <source>
        <strain evidence="2">KCTC 42651</strain>
    </source>
</reference>
<dbReference type="Gene3D" id="3.10.20.440">
    <property type="entry name" value="2Fe-2S iron-sulphur cluster binding domain, sarcosine oxidase, alpha subunit, N-terminal domain"/>
    <property type="match status" value="1"/>
</dbReference>
<keyword evidence="1" id="KW-0560">Oxidoreductase</keyword>
<evidence type="ECO:0008006" key="4">
    <source>
        <dbReference type="Google" id="ProtNLM"/>
    </source>
</evidence>
<comment type="caution">
    <text evidence="2">The sequence shown here is derived from an EMBL/GenBank/DDBJ whole genome shotgun (WGS) entry which is preliminary data.</text>
</comment>